<keyword evidence="3" id="KW-1185">Reference proteome</keyword>
<dbReference type="EMBL" id="JARBHB010000002">
    <property type="protein sequence ID" value="KAJ8894603.1"/>
    <property type="molecule type" value="Genomic_DNA"/>
</dbReference>
<protein>
    <submittedName>
        <fullName evidence="2">Uncharacterized protein</fullName>
    </submittedName>
</protein>
<name>A0ABQ9ID57_9NEOP</name>
<evidence type="ECO:0000256" key="1">
    <source>
        <dbReference type="SAM" id="MobiDB-lite"/>
    </source>
</evidence>
<evidence type="ECO:0000313" key="3">
    <source>
        <dbReference type="Proteomes" id="UP001159363"/>
    </source>
</evidence>
<dbReference type="Proteomes" id="UP001159363">
    <property type="component" value="Chromosome 2"/>
</dbReference>
<feature type="compositionally biased region" description="Basic and acidic residues" evidence="1">
    <location>
        <begin position="365"/>
        <end position="393"/>
    </location>
</feature>
<organism evidence="2 3">
    <name type="scientific">Dryococelus australis</name>
    <dbReference type="NCBI Taxonomy" id="614101"/>
    <lineage>
        <taxon>Eukaryota</taxon>
        <taxon>Metazoa</taxon>
        <taxon>Ecdysozoa</taxon>
        <taxon>Arthropoda</taxon>
        <taxon>Hexapoda</taxon>
        <taxon>Insecta</taxon>
        <taxon>Pterygota</taxon>
        <taxon>Neoptera</taxon>
        <taxon>Polyneoptera</taxon>
        <taxon>Phasmatodea</taxon>
        <taxon>Verophasmatodea</taxon>
        <taxon>Anareolatae</taxon>
        <taxon>Phasmatidae</taxon>
        <taxon>Eurycanthinae</taxon>
        <taxon>Dryococelus</taxon>
    </lineage>
</organism>
<gene>
    <name evidence="2" type="ORF">PR048_007267</name>
</gene>
<sequence>MDKCVVELSVGTCGPSEVFVLNSSWEKAIGCGTSYCVRSPANLADIKYGHAFRNRLTRACERIKDTHCWSWMSSSDWLSGKELPPDKDTPMVTGAILGVGENCRPEYRISQLTLDLAMKLPAYNHASLVWSSTGMKWQGKREIPEKTRRPAASPGTIPACGNPVANSLGVKPGSTGEGDDEALGVRVSVARIAPSLLELGRAAPSRSYDFMINRSVVHDCRSPLSITHRADLGQDKSHGRQLSKRTSRRLMRGGLSCRNTLHKSWPCPRGGLFATPPLQPITFLLLYSAVCPAQVSGGHQRDGTLFVNQYAATYLSPDSLAKWEPFAADGSQSVSGYALFRETAAQSHNSRPAGKQTSNPVPSRSEIKLATHSDRRQRRESCGSETQMRRSETNRVGGPQWCSGYSSLHPPRQTRFDSRWGCPRIFVSGNRTGRCCWLAGFLGDLPFSPPFHSGTALCSYLETSKIRVII</sequence>
<feature type="compositionally biased region" description="Polar residues" evidence="1">
    <location>
        <begin position="345"/>
        <end position="362"/>
    </location>
</feature>
<feature type="region of interest" description="Disordered" evidence="1">
    <location>
        <begin position="345"/>
        <end position="396"/>
    </location>
</feature>
<evidence type="ECO:0000313" key="2">
    <source>
        <dbReference type="EMBL" id="KAJ8894603.1"/>
    </source>
</evidence>
<comment type="caution">
    <text evidence="2">The sequence shown here is derived from an EMBL/GenBank/DDBJ whole genome shotgun (WGS) entry which is preliminary data.</text>
</comment>
<proteinExistence type="predicted"/>
<reference evidence="2 3" key="1">
    <citation type="submission" date="2023-02" db="EMBL/GenBank/DDBJ databases">
        <title>LHISI_Scaffold_Assembly.</title>
        <authorList>
            <person name="Stuart O.P."/>
            <person name="Cleave R."/>
            <person name="Magrath M.J.L."/>
            <person name="Mikheyev A.S."/>
        </authorList>
    </citation>
    <scope>NUCLEOTIDE SEQUENCE [LARGE SCALE GENOMIC DNA]</scope>
    <source>
        <strain evidence="2">Daus_M_001</strain>
        <tissue evidence="2">Leg muscle</tissue>
    </source>
</reference>
<accession>A0ABQ9ID57</accession>